<feature type="region of interest" description="Disordered" evidence="2">
    <location>
        <begin position="217"/>
        <end position="264"/>
    </location>
</feature>
<dbReference type="InterPro" id="IPR023578">
    <property type="entry name" value="Ras_GEF_dom_sf"/>
</dbReference>
<keyword evidence="5" id="KW-1185">Reference proteome</keyword>
<dbReference type="GO" id="GO:0007265">
    <property type="term" value="P:Ras protein signal transduction"/>
    <property type="evidence" value="ECO:0007669"/>
    <property type="project" value="TreeGrafter"/>
</dbReference>
<dbReference type="PROSITE" id="PS50009">
    <property type="entry name" value="RASGEF_CAT"/>
    <property type="match status" value="1"/>
</dbReference>
<comment type="caution">
    <text evidence="4">The sequence shown here is derived from an EMBL/GenBank/DDBJ whole genome shotgun (WGS) entry which is preliminary data.</text>
</comment>
<dbReference type="Proteomes" id="UP000054600">
    <property type="component" value="Unassembled WGS sequence"/>
</dbReference>
<gene>
    <name evidence="4" type="ORF">Lsha_0338</name>
</gene>
<dbReference type="STRING" id="1122169.Lsha_0338"/>
<dbReference type="Gene3D" id="1.10.840.10">
    <property type="entry name" value="Ras guanine-nucleotide exchange factors catalytic domain"/>
    <property type="match status" value="1"/>
</dbReference>
<feature type="compositionally biased region" description="Low complexity" evidence="2">
    <location>
        <begin position="226"/>
        <end position="261"/>
    </location>
</feature>
<organism evidence="4 5">
    <name type="scientific">Legionella shakespearei DSM 23087</name>
    <dbReference type="NCBI Taxonomy" id="1122169"/>
    <lineage>
        <taxon>Bacteria</taxon>
        <taxon>Pseudomonadati</taxon>
        <taxon>Pseudomonadota</taxon>
        <taxon>Gammaproteobacteria</taxon>
        <taxon>Legionellales</taxon>
        <taxon>Legionellaceae</taxon>
        <taxon>Legionella</taxon>
    </lineage>
</organism>
<dbReference type="GO" id="GO:0005886">
    <property type="term" value="C:plasma membrane"/>
    <property type="evidence" value="ECO:0007669"/>
    <property type="project" value="TreeGrafter"/>
</dbReference>
<dbReference type="PATRIC" id="fig|1122169.6.peg.383"/>
<dbReference type="Gene3D" id="1.25.40.20">
    <property type="entry name" value="Ankyrin repeat-containing domain"/>
    <property type="match status" value="1"/>
</dbReference>
<accession>A0A0W0Z779</accession>
<reference evidence="4 5" key="1">
    <citation type="submission" date="2015-11" db="EMBL/GenBank/DDBJ databases">
        <title>Genomic analysis of 38 Legionella species identifies large and diverse effector repertoires.</title>
        <authorList>
            <person name="Burstein D."/>
            <person name="Amaro F."/>
            <person name="Zusman T."/>
            <person name="Lifshitz Z."/>
            <person name="Cohen O."/>
            <person name="Gilbert J.A."/>
            <person name="Pupko T."/>
            <person name="Shuman H.A."/>
            <person name="Segal G."/>
        </authorList>
    </citation>
    <scope>NUCLEOTIDE SEQUENCE [LARGE SCALE GENOMIC DNA]</scope>
    <source>
        <strain evidence="4 5">ATCC 49655</strain>
    </source>
</reference>
<dbReference type="InterPro" id="IPR001895">
    <property type="entry name" value="RASGEF_cat_dom"/>
</dbReference>
<dbReference type="eggNOG" id="COG1328">
    <property type="taxonomic scope" value="Bacteria"/>
</dbReference>
<feature type="compositionally biased region" description="Low complexity" evidence="2">
    <location>
        <begin position="283"/>
        <end position="300"/>
    </location>
</feature>
<feature type="domain" description="Ras-GEF" evidence="3">
    <location>
        <begin position="656"/>
        <end position="883"/>
    </location>
</feature>
<dbReference type="SUPFAM" id="SSF48366">
    <property type="entry name" value="Ras GEF"/>
    <property type="match status" value="1"/>
</dbReference>
<dbReference type="Pfam" id="PF00617">
    <property type="entry name" value="RasGEF"/>
    <property type="match status" value="1"/>
</dbReference>
<dbReference type="PANTHER" id="PTHR23113:SF368">
    <property type="entry name" value="CELL DIVISION CONTROL PROTEIN 25"/>
    <property type="match status" value="1"/>
</dbReference>
<dbReference type="AlphaFoldDB" id="A0A0W0Z779"/>
<feature type="compositionally biased region" description="Low complexity" evidence="2">
    <location>
        <begin position="312"/>
        <end position="322"/>
    </location>
</feature>
<dbReference type="SMART" id="SM00147">
    <property type="entry name" value="RasGEF"/>
    <property type="match status" value="1"/>
</dbReference>
<dbReference type="GO" id="GO:0005085">
    <property type="term" value="F:guanyl-nucleotide exchange factor activity"/>
    <property type="evidence" value="ECO:0007669"/>
    <property type="project" value="UniProtKB-KW"/>
</dbReference>
<evidence type="ECO:0000256" key="2">
    <source>
        <dbReference type="SAM" id="MobiDB-lite"/>
    </source>
</evidence>
<evidence type="ECO:0000313" key="5">
    <source>
        <dbReference type="Proteomes" id="UP000054600"/>
    </source>
</evidence>
<keyword evidence="1" id="KW-0344">Guanine-nucleotide releasing factor</keyword>
<protein>
    <submittedName>
        <fullName evidence="4">RasGEF domain protein</fullName>
    </submittedName>
</protein>
<dbReference type="InterPro" id="IPR036964">
    <property type="entry name" value="RASGEF_cat_dom_sf"/>
</dbReference>
<dbReference type="InterPro" id="IPR008937">
    <property type="entry name" value="Ras-like_GEF"/>
</dbReference>
<name>A0A0W0Z779_9GAMM</name>
<sequence length="1011" mass="114142">MGKEIRLTKENILAFIASADMTEEEKYEQLEPQLTLDLLMGPYTFNRTLFHFLVIHNLPVLFECIILTDERFQHCALHTDRLGRTVLHLIVGKEQDHSELLEMVLRTLPVLFNSTNERGDTALDTAIINENTWAIEAILDAKYKLPQLRELNPKLKPASRAYFSDDSKYKNLRMDTGLDVLKVFPAIDPAERTTAPRAQNKLALMFPHLFLRNHSASKSRAGLNDSPKSTGSSPKSTGSSPKGGSSFPQKSEPSLSSSSEMELSRNPFPKTIFKSFPPIVRSGSPLSSSSSRSSNGGSLRTSEDLSMSEGASTTTTTTTTSTSDLAKTALTNSSDLVRNLLNSDVSALERYLQAGREPNITNYLGRPLVIQAFFQAVSACAFGDEQMSVDTQRRFNTILAYADLEHAGTRKKVLKDYLNHRERAREVIQLACISLHQRVSALSTDLVFSLNQKSNAINRSLYDNGLVECYRKSVTKPDFTSIYPGDAAQQELACEIWNLCTLTKKDRYFDKKELSRLILGIQSGISLKNIIRAFIQLFPHFDRYQKLIAGFIVKELILTVNSKAGLETCALTLRCFLEQNIHPDTGLAQDGLQYKELMNELIALKHTFLDHPAVVNYGKLNNWLLYEPTLQVAEECSFDHLVHAALNKPLNDRTGEIKQIAAELRKLSLYYFQHISLDEFERGAWQKDQKATKSPNIVLATKLFNYLSNYFAFIILSQGANNINNSLNFMVELSCELAGHEDGPDLNSLMVISSALDSSPVSRLMNLNAGLDPKDASAIVELNALVSQKGNFPFLRMAISSFPDAIPFMGLFLTDLTMSSESNQILVAADVVAPIFTTILRVKDSAQRQSLIFSTDIFRFFNSEFIPPGNERLDCMSYRIQPFKGDVINLNQIRDYKELFQQLQEHYIDRQLVPVIVFNDTTYPLQRSIQLLLHWVLTHREEHRIAVGELKLFEKMLDKLRNILTHDYTFEPGLCFNPLFYRCKLIEARGEELPSFLKMPVRVEGETELRV</sequence>
<dbReference type="PANTHER" id="PTHR23113">
    <property type="entry name" value="GUANINE NUCLEOTIDE EXCHANGE FACTOR"/>
    <property type="match status" value="1"/>
</dbReference>
<evidence type="ECO:0000313" key="4">
    <source>
        <dbReference type="EMBL" id="KTD64969.1"/>
    </source>
</evidence>
<evidence type="ECO:0000256" key="1">
    <source>
        <dbReference type="ARBA" id="ARBA00022658"/>
    </source>
</evidence>
<dbReference type="InterPro" id="IPR036770">
    <property type="entry name" value="Ankyrin_rpt-contain_sf"/>
</dbReference>
<dbReference type="EMBL" id="LNYW01000016">
    <property type="protein sequence ID" value="KTD64969.1"/>
    <property type="molecule type" value="Genomic_DNA"/>
</dbReference>
<dbReference type="RefSeq" id="WP_018575859.1">
    <property type="nucleotide sequence ID" value="NZ_KB892381.1"/>
</dbReference>
<evidence type="ECO:0000259" key="3">
    <source>
        <dbReference type="PROSITE" id="PS50009"/>
    </source>
</evidence>
<feature type="region of interest" description="Disordered" evidence="2">
    <location>
        <begin position="283"/>
        <end position="322"/>
    </location>
</feature>
<proteinExistence type="predicted"/>